<protein>
    <recommendedName>
        <fullName evidence="5 11">3-deoxy-D-manno-octulosonic acid transferase</fullName>
        <shortName evidence="11">Kdo transferase</shortName>
        <ecNumber evidence="4 11">2.4.99.12</ecNumber>
    </recommendedName>
    <alternativeName>
        <fullName evidence="8 11">Lipid IV(A) 3-deoxy-D-manno-octulosonic acid transferase</fullName>
    </alternativeName>
</protein>
<evidence type="ECO:0000256" key="2">
    <source>
        <dbReference type="ARBA" id="ARBA00004713"/>
    </source>
</evidence>
<accession>A0A8J2U492</accession>
<dbReference type="NCBIfam" id="NF004388">
    <property type="entry name" value="PRK05749.1-4"/>
    <property type="match status" value="1"/>
</dbReference>
<evidence type="ECO:0000313" key="15">
    <source>
        <dbReference type="Proteomes" id="UP000619743"/>
    </source>
</evidence>
<evidence type="ECO:0000256" key="1">
    <source>
        <dbReference type="ARBA" id="ARBA00004196"/>
    </source>
</evidence>
<reference evidence="15" key="1">
    <citation type="journal article" date="2019" name="Int. J. Syst. Evol. Microbiol.">
        <title>The Global Catalogue of Microorganisms (GCM) 10K type strain sequencing project: providing services to taxonomists for standard genome sequencing and annotation.</title>
        <authorList>
            <consortium name="The Broad Institute Genomics Platform"/>
            <consortium name="The Broad Institute Genome Sequencing Center for Infectious Disease"/>
            <person name="Wu L."/>
            <person name="Ma J."/>
        </authorList>
    </citation>
    <scope>NUCLEOTIDE SEQUENCE [LARGE SCALE GENOMIC DNA]</scope>
    <source>
        <strain evidence="15">CGMCC 1.10130</strain>
    </source>
</reference>
<evidence type="ECO:0000256" key="10">
    <source>
        <dbReference type="PIRSR" id="PIRSR639901-2"/>
    </source>
</evidence>
<dbReference type="GO" id="GO:0030313">
    <property type="term" value="C:cell envelope"/>
    <property type="evidence" value="ECO:0007669"/>
    <property type="project" value="UniProtKB-SubCell"/>
</dbReference>
<dbReference type="InterPro" id="IPR039901">
    <property type="entry name" value="Kdotransferase"/>
</dbReference>
<dbReference type="GO" id="GO:0005886">
    <property type="term" value="C:plasma membrane"/>
    <property type="evidence" value="ECO:0007669"/>
    <property type="project" value="UniProtKB-SubCell"/>
</dbReference>
<evidence type="ECO:0000256" key="5">
    <source>
        <dbReference type="ARBA" id="ARBA00019077"/>
    </source>
</evidence>
<keyword evidence="6" id="KW-0997">Cell inner membrane</keyword>
<comment type="function">
    <text evidence="11">Involved in lipopolysaccharide (LPS) biosynthesis. Catalyzes the transfer of 3-deoxy-D-manno-octulosonate (Kdo) residue(s) from CMP-Kdo to lipid IV(A), the tetraacyldisaccharide-1,4'-bisphosphate precursor of lipid A.</text>
</comment>
<dbReference type="GO" id="GO:0043842">
    <property type="term" value="F:Kdo transferase activity"/>
    <property type="evidence" value="ECO:0007669"/>
    <property type="project" value="UniProtKB-EC"/>
</dbReference>
<keyword evidence="15" id="KW-1185">Reference proteome</keyword>
<comment type="caution">
    <text evidence="14">The sequence shown here is derived from an EMBL/GenBank/DDBJ whole genome shotgun (WGS) entry which is preliminary data.</text>
</comment>
<dbReference type="EMBL" id="BMDX01000005">
    <property type="protein sequence ID" value="GGA73475.1"/>
    <property type="molecule type" value="Genomic_DNA"/>
</dbReference>
<comment type="subcellular location">
    <subcellularLocation>
        <location evidence="1">Cell envelope</location>
    </subcellularLocation>
    <subcellularLocation>
        <location evidence="11">Cell membrane</location>
    </subcellularLocation>
</comment>
<keyword evidence="11" id="KW-0448">Lipopolysaccharide biosynthesis</keyword>
<keyword evidence="7 11" id="KW-0808">Transferase</keyword>
<evidence type="ECO:0000256" key="7">
    <source>
        <dbReference type="ARBA" id="ARBA00022679"/>
    </source>
</evidence>
<feature type="site" description="Transition state stabilizer" evidence="10">
    <location>
        <position position="142"/>
    </location>
</feature>
<dbReference type="SUPFAM" id="SSF53756">
    <property type="entry name" value="UDP-Glycosyltransferase/glycogen phosphorylase"/>
    <property type="match status" value="1"/>
</dbReference>
<feature type="domain" description="Glycosyl transferase family 1" evidence="12">
    <location>
        <begin position="171"/>
        <end position="333"/>
    </location>
</feature>
<keyword evidence="11" id="KW-1003">Cell membrane</keyword>
<dbReference type="InterPro" id="IPR007507">
    <property type="entry name" value="Glycos_transf_N"/>
</dbReference>
<dbReference type="FunFam" id="3.40.50.2000:FF:000032">
    <property type="entry name" value="3-deoxy-D-manno-octulosonic acid transferase"/>
    <property type="match status" value="1"/>
</dbReference>
<evidence type="ECO:0000313" key="14">
    <source>
        <dbReference type="EMBL" id="GGA73475.1"/>
    </source>
</evidence>
<dbReference type="GO" id="GO:0009244">
    <property type="term" value="P:lipopolysaccharide core region biosynthetic process"/>
    <property type="evidence" value="ECO:0007669"/>
    <property type="project" value="UniProtKB-UniRule"/>
</dbReference>
<dbReference type="Gene3D" id="3.40.50.11720">
    <property type="entry name" value="3-Deoxy-D-manno-octulosonic-acid transferase, N-terminal domain"/>
    <property type="match status" value="1"/>
</dbReference>
<evidence type="ECO:0000256" key="9">
    <source>
        <dbReference type="ARBA" id="ARBA00049183"/>
    </source>
</evidence>
<proteinExistence type="inferred from homology"/>
<dbReference type="AlphaFoldDB" id="A0A8J2U492"/>
<dbReference type="PANTHER" id="PTHR42755:SF1">
    <property type="entry name" value="3-DEOXY-D-MANNO-OCTULOSONIC ACID TRANSFERASE, MITOCHONDRIAL-RELATED"/>
    <property type="match status" value="1"/>
</dbReference>
<gene>
    <name evidence="14" type="primary">kdtA</name>
    <name evidence="14" type="ORF">GCM10011369_14030</name>
</gene>
<evidence type="ECO:0000256" key="6">
    <source>
        <dbReference type="ARBA" id="ARBA00022519"/>
    </source>
</evidence>
<organism evidence="14 15">
    <name type="scientific">Neiella marina</name>
    <dbReference type="NCBI Taxonomy" id="508461"/>
    <lineage>
        <taxon>Bacteria</taxon>
        <taxon>Pseudomonadati</taxon>
        <taxon>Pseudomonadota</taxon>
        <taxon>Gammaproteobacteria</taxon>
        <taxon>Alteromonadales</taxon>
        <taxon>Echinimonadaceae</taxon>
        <taxon>Neiella</taxon>
    </lineage>
</organism>
<dbReference type="GO" id="GO:0009245">
    <property type="term" value="P:lipid A biosynthetic process"/>
    <property type="evidence" value="ECO:0007669"/>
    <property type="project" value="TreeGrafter"/>
</dbReference>
<evidence type="ECO:0000259" key="12">
    <source>
        <dbReference type="Pfam" id="PF00534"/>
    </source>
</evidence>
<evidence type="ECO:0000259" key="13">
    <source>
        <dbReference type="Pfam" id="PF04413"/>
    </source>
</evidence>
<evidence type="ECO:0000256" key="3">
    <source>
        <dbReference type="ARBA" id="ARBA00006380"/>
    </source>
</evidence>
<dbReference type="PANTHER" id="PTHR42755">
    <property type="entry name" value="3-DEOXY-MANNO-OCTULOSONATE CYTIDYLYLTRANSFERASE"/>
    <property type="match status" value="1"/>
</dbReference>
<sequence length="355" mass="39911">MVNRWMAKYPADHVHVTCMTLTGSKEIQKRLGDKVSHSYLPYDLPCAMSRFYQRIPAAMTIIMETELWPNLLNQAKRHNTRTLVMNARLSERSFYRYNKWQTATEQLLLPLDKICCQNQATLERFQALGAAESKLDLTGNLKFDMDISAQILERGDQLRQQLGNDRPVWIAGSTHEGEDEVLLQAHQQILQQYADALLILVPRHPERFEQVAKLIANQGLSFERRSSADVSANAQVLLGDTMGELLLMYRTADFAFVGGSLIPRGGHNPLEAVALACPVLSGKQVFNFTEVYQMLDDADGMLWATSAREISTAIEQLISDSNYAGKMAQAANEVLQRHQGACLRTIEAIEAMLPE</sequence>
<evidence type="ECO:0000256" key="8">
    <source>
        <dbReference type="ARBA" id="ARBA00031445"/>
    </source>
</evidence>
<dbReference type="EC" id="2.4.99.12" evidence="4 11"/>
<evidence type="ECO:0000256" key="4">
    <source>
        <dbReference type="ARBA" id="ARBA00012621"/>
    </source>
</evidence>
<feature type="domain" description="3-deoxy-D-manno-octulosonic-acid transferase N-terminal" evidence="13">
    <location>
        <begin position="2"/>
        <end position="145"/>
    </location>
</feature>
<dbReference type="Proteomes" id="UP000619743">
    <property type="component" value="Unassembled WGS sequence"/>
</dbReference>
<comment type="pathway">
    <text evidence="2 11">Bacterial outer membrane biogenesis; LPS core biosynthesis.</text>
</comment>
<comment type="catalytic activity">
    <reaction evidence="9 11">
        <text>lipid IVA (E. coli) + CMP-3-deoxy-beta-D-manno-octulosonate = alpha-Kdo-(2-&gt;6)-lipid IVA (E. coli) + CMP + H(+)</text>
        <dbReference type="Rhea" id="RHEA:28066"/>
        <dbReference type="ChEBI" id="CHEBI:15378"/>
        <dbReference type="ChEBI" id="CHEBI:58603"/>
        <dbReference type="ChEBI" id="CHEBI:60364"/>
        <dbReference type="ChEBI" id="CHEBI:60377"/>
        <dbReference type="ChEBI" id="CHEBI:85987"/>
        <dbReference type="EC" id="2.4.99.12"/>
    </reaction>
</comment>
<keyword evidence="6" id="KW-0472">Membrane</keyword>
<comment type="similarity">
    <text evidence="3">Belongs to the glycosyltransferase group 1 family. Glycosyltransferase 30 subfamily.</text>
</comment>
<dbReference type="UniPathway" id="UPA00958"/>
<dbReference type="Gene3D" id="3.40.50.2000">
    <property type="entry name" value="Glycogen Phosphorylase B"/>
    <property type="match status" value="1"/>
</dbReference>
<evidence type="ECO:0000256" key="11">
    <source>
        <dbReference type="RuleBase" id="RU365103"/>
    </source>
</evidence>
<dbReference type="Pfam" id="PF04413">
    <property type="entry name" value="Glycos_transf_N"/>
    <property type="match status" value="1"/>
</dbReference>
<dbReference type="Pfam" id="PF00534">
    <property type="entry name" value="Glycos_transf_1"/>
    <property type="match status" value="1"/>
</dbReference>
<dbReference type="InterPro" id="IPR001296">
    <property type="entry name" value="Glyco_trans_1"/>
</dbReference>
<dbReference type="InterPro" id="IPR038107">
    <property type="entry name" value="Glycos_transf_N_sf"/>
</dbReference>
<feature type="site" description="Transition state stabilizer" evidence="10">
    <location>
        <position position="64"/>
    </location>
</feature>
<name>A0A8J2U492_9GAMM</name>